<name>A0A382IV05_9ZZZZ</name>
<accession>A0A382IV05</accession>
<sequence>SLHSLLSYIGKGLLERPSHVVLMNNGADLSLLSKTGSYWISPSYREIIKDTNRNMITRVIDTLRGVKNLLVPNTYEKVRPLFFPQGIRPELFDEWAGYRENILLYSQIEPILNKQFRASIESFVVVSRAWGIEPVLMTQFSRLKLKLCFGEQYDKLQNKLACEDIVKLHQYGNEIIRSVAAEQDVNLIDLVKEFPQTGDYIYDSMHLNEKGSLLVGKIITEHFIDFFGDTFKSK</sequence>
<dbReference type="AlphaFoldDB" id="A0A382IV05"/>
<organism evidence="1">
    <name type="scientific">marine metagenome</name>
    <dbReference type="NCBI Taxonomy" id="408172"/>
    <lineage>
        <taxon>unclassified sequences</taxon>
        <taxon>metagenomes</taxon>
        <taxon>ecological metagenomes</taxon>
    </lineage>
</organism>
<protein>
    <recommendedName>
        <fullName evidence="2">SGNH hydrolase-type esterase domain-containing protein</fullName>
    </recommendedName>
</protein>
<dbReference type="Gene3D" id="3.40.50.1110">
    <property type="entry name" value="SGNH hydrolase"/>
    <property type="match status" value="1"/>
</dbReference>
<feature type="non-terminal residue" evidence="1">
    <location>
        <position position="1"/>
    </location>
</feature>
<gene>
    <name evidence="1" type="ORF">METZ01_LOCUS255906</name>
</gene>
<dbReference type="SUPFAM" id="SSF52266">
    <property type="entry name" value="SGNH hydrolase"/>
    <property type="match status" value="1"/>
</dbReference>
<evidence type="ECO:0000313" key="1">
    <source>
        <dbReference type="EMBL" id="SVC03052.1"/>
    </source>
</evidence>
<evidence type="ECO:0008006" key="2">
    <source>
        <dbReference type="Google" id="ProtNLM"/>
    </source>
</evidence>
<dbReference type="InterPro" id="IPR036514">
    <property type="entry name" value="SGNH_hydro_sf"/>
</dbReference>
<dbReference type="EMBL" id="UINC01069573">
    <property type="protein sequence ID" value="SVC03052.1"/>
    <property type="molecule type" value="Genomic_DNA"/>
</dbReference>
<reference evidence="1" key="1">
    <citation type="submission" date="2018-05" db="EMBL/GenBank/DDBJ databases">
        <authorList>
            <person name="Lanie J.A."/>
            <person name="Ng W.-L."/>
            <person name="Kazmierczak K.M."/>
            <person name="Andrzejewski T.M."/>
            <person name="Davidsen T.M."/>
            <person name="Wayne K.J."/>
            <person name="Tettelin H."/>
            <person name="Glass J.I."/>
            <person name="Rusch D."/>
            <person name="Podicherti R."/>
            <person name="Tsui H.-C.T."/>
            <person name="Winkler M.E."/>
        </authorList>
    </citation>
    <scope>NUCLEOTIDE SEQUENCE</scope>
</reference>
<proteinExistence type="predicted"/>